<dbReference type="SUPFAM" id="SSF48452">
    <property type="entry name" value="TPR-like"/>
    <property type="match status" value="1"/>
</dbReference>
<proteinExistence type="inferred from homology"/>
<evidence type="ECO:0000313" key="9">
    <source>
        <dbReference type="Proteomes" id="UP000307657"/>
    </source>
</evidence>
<name>A0A4U0EWP8_9FLAO</name>
<accession>A0A4U0EWP8</accession>
<feature type="domain" description="RagB/SusD" evidence="6">
    <location>
        <begin position="334"/>
        <end position="406"/>
    </location>
</feature>
<dbReference type="GO" id="GO:0009279">
    <property type="term" value="C:cell outer membrane"/>
    <property type="evidence" value="ECO:0007669"/>
    <property type="project" value="UniProtKB-SubCell"/>
</dbReference>
<comment type="subcellular location">
    <subcellularLocation>
        <location evidence="1">Cell outer membrane</location>
    </subcellularLocation>
</comment>
<comment type="similarity">
    <text evidence="2">Belongs to the SusD family.</text>
</comment>
<keyword evidence="5" id="KW-0998">Cell outer membrane</keyword>
<dbReference type="InterPro" id="IPR033985">
    <property type="entry name" value="SusD-like_N"/>
</dbReference>
<evidence type="ECO:0000256" key="5">
    <source>
        <dbReference type="ARBA" id="ARBA00023237"/>
    </source>
</evidence>
<feature type="domain" description="SusD-like N-terminal" evidence="7">
    <location>
        <begin position="23"/>
        <end position="224"/>
    </location>
</feature>
<dbReference type="Gene3D" id="1.25.40.390">
    <property type="match status" value="1"/>
</dbReference>
<protein>
    <submittedName>
        <fullName evidence="8">RagB/SusD family nutrient uptake outer membrane protein</fullName>
    </submittedName>
</protein>
<evidence type="ECO:0000256" key="1">
    <source>
        <dbReference type="ARBA" id="ARBA00004442"/>
    </source>
</evidence>
<evidence type="ECO:0000256" key="2">
    <source>
        <dbReference type="ARBA" id="ARBA00006275"/>
    </source>
</evidence>
<keyword evidence="9" id="KW-1185">Reference proteome</keyword>
<evidence type="ECO:0000256" key="4">
    <source>
        <dbReference type="ARBA" id="ARBA00023136"/>
    </source>
</evidence>
<sequence length="442" mass="48876">MKNIKYIIIVLCSFCIVACESELDIEPQQSVSEDVATATADNIEAILVGAYNTGRGNYDGDIANISVLFGNTDQVEWNGTFSNLRDIYFKQMVNNNGSANTIYGNYYLLFGNVNTVLANLDKFTDPDRQDRIEGEAKFLRGLAYFDMARLFGQQYNAAGGNTQEAVPIVLDPPNVTRQVARNTVEEVYVQAISDLTDAYAILPDDNGNRADKYAAQALLARVYLQQGNYSAARDAAHDVIENSGHSLMPTFSAVFDSDDNTAETIFSWVITTQEGANAQVTHFATQALGGRGGDISITPAYLSKFDSPLDERGNFYYTDAGLTLSLKYVRQFANTEQVRLAEMHLIRAESNFREGTSLGLDPLVEINTLRARSSAPALGALTLDLILNERELELGFEGFVLHDYKRTKRNIGGLPYNDNKLIFPIPQSAIDRNPLLTQNPDY</sequence>
<comment type="caution">
    <text evidence="8">The sequence shown here is derived from an EMBL/GenBank/DDBJ whole genome shotgun (WGS) entry which is preliminary data.</text>
</comment>
<dbReference type="RefSeq" id="WP_136842531.1">
    <property type="nucleotide sequence ID" value="NZ_SUPL01000003.1"/>
</dbReference>
<dbReference type="EMBL" id="SUPL01000003">
    <property type="protein sequence ID" value="TJY36421.1"/>
    <property type="molecule type" value="Genomic_DNA"/>
</dbReference>
<dbReference type="InterPro" id="IPR012944">
    <property type="entry name" value="SusD_RagB_dom"/>
</dbReference>
<dbReference type="Proteomes" id="UP000307657">
    <property type="component" value="Unassembled WGS sequence"/>
</dbReference>
<dbReference type="AlphaFoldDB" id="A0A4U0EWP8"/>
<evidence type="ECO:0000256" key="3">
    <source>
        <dbReference type="ARBA" id="ARBA00022729"/>
    </source>
</evidence>
<dbReference type="OrthoDB" id="5694214at2"/>
<evidence type="ECO:0000313" key="8">
    <source>
        <dbReference type="EMBL" id="TJY36421.1"/>
    </source>
</evidence>
<organism evidence="8 9">
    <name type="scientific">Pontimicrobium aquaticum</name>
    <dbReference type="NCBI Taxonomy" id="2565367"/>
    <lineage>
        <taxon>Bacteria</taxon>
        <taxon>Pseudomonadati</taxon>
        <taxon>Bacteroidota</taxon>
        <taxon>Flavobacteriia</taxon>
        <taxon>Flavobacteriales</taxon>
        <taxon>Flavobacteriaceae</taxon>
        <taxon>Pontimicrobium</taxon>
    </lineage>
</organism>
<evidence type="ECO:0000259" key="7">
    <source>
        <dbReference type="Pfam" id="PF14322"/>
    </source>
</evidence>
<dbReference type="CDD" id="cd08977">
    <property type="entry name" value="SusD"/>
    <property type="match status" value="1"/>
</dbReference>
<keyword evidence="4" id="KW-0472">Membrane</keyword>
<dbReference type="Pfam" id="PF14322">
    <property type="entry name" value="SusD-like_3"/>
    <property type="match status" value="1"/>
</dbReference>
<reference evidence="8 9" key="1">
    <citation type="submission" date="2019-04" db="EMBL/GenBank/DDBJ databases">
        <title>Lacinutrix sp. nov., isolated from marine water.</title>
        <authorList>
            <person name="Kim W."/>
        </authorList>
    </citation>
    <scope>NUCLEOTIDE SEQUENCE [LARGE SCALE GENOMIC DNA]</scope>
    <source>
        <strain evidence="8 9">CAU 1491</strain>
    </source>
</reference>
<gene>
    <name evidence="8" type="ORF">E5167_07095</name>
</gene>
<dbReference type="Pfam" id="PF07980">
    <property type="entry name" value="SusD_RagB"/>
    <property type="match status" value="1"/>
</dbReference>
<dbReference type="InterPro" id="IPR011990">
    <property type="entry name" value="TPR-like_helical_dom_sf"/>
</dbReference>
<evidence type="ECO:0000259" key="6">
    <source>
        <dbReference type="Pfam" id="PF07980"/>
    </source>
</evidence>
<keyword evidence="3" id="KW-0732">Signal</keyword>